<gene>
    <name evidence="1" type="ORF">DB891_08575</name>
</gene>
<accession>A0A2U1JWQ0</accession>
<dbReference type="Pfam" id="PF09674">
    <property type="entry name" value="DUF2400"/>
    <property type="match status" value="1"/>
</dbReference>
<evidence type="ECO:0008006" key="3">
    <source>
        <dbReference type="Google" id="ProtNLM"/>
    </source>
</evidence>
<dbReference type="InterPro" id="IPR014127">
    <property type="entry name" value="CHP02757"/>
</dbReference>
<evidence type="ECO:0000313" key="2">
    <source>
        <dbReference type="Proteomes" id="UP000245618"/>
    </source>
</evidence>
<sequence>MSLEKLSCPLDIHSGNISRKLDLLIRKQNNGKALTELYLKLSKHDPSDHVKYGVALFGLGAFEGF</sequence>
<dbReference type="AlphaFoldDB" id="A0A2U1JWQ0"/>
<reference evidence="1 2" key="1">
    <citation type="submission" date="2018-04" db="EMBL/GenBank/DDBJ databases">
        <title>Flavobacterium sp. nov., isolated from glacier ice.</title>
        <authorList>
            <person name="Liu Q."/>
            <person name="Xin Y.-H."/>
        </authorList>
    </citation>
    <scope>NUCLEOTIDE SEQUENCE [LARGE SCALE GENOMIC DNA]</scope>
    <source>
        <strain evidence="1 2">LB2P30</strain>
    </source>
</reference>
<evidence type="ECO:0000313" key="1">
    <source>
        <dbReference type="EMBL" id="PWA09415.1"/>
    </source>
</evidence>
<protein>
    <recommendedName>
        <fullName evidence="3">TIGR02757 family protein</fullName>
    </recommendedName>
</protein>
<proteinExistence type="predicted"/>
<dbReference type="Proteomes" id="UP000245618">
    <property type="component" value="Unassembled WGS sequence"/>
</dbReference>
<keyword evidence="2" id="KW-1185">Reference proteome</keyword>
<dbReference type="EMBL" id="QCZH01000007">
    <property type="protein sequence ID" value="PWA09415.1"/>
    <property type="molecule type" value="Genomic_DNA"/>
</dbReference>
<comment type="caution">
    <text evidence="1">The sequence shown here is derived from an EMBL/GenBank/DDBJ whole genome shotgun (WGS) entry which is preliminary data.</text>
</comment>
<name>A0A2U1JWQ0_9FLAO</name>
<organism evidence="1 2">
    <name type="scientific">Flavobacterium laiguense</name>
    <dbReference type="NCBI Taxonomy" id="2169409"/>
    <lineage>
        <taxon>Bacteria</taxon>
        <taxon>Pseudomonadati</taxon>
        <taxon>Bacteroidota</taxon>
        <taxon>Flavobacteriia</taxon>
        <taxon>Flavobacteriales</taxon>
        <taxon>Flavobacteriaceae</taxon>
        <taxon>Flavobacterium</taxon>
    </lineage>
</organism>
<dbReference type="OrthoDB" id="9773332at2"/>